<name>A0AAP2GRR7_9BACT</name>
<keyword evidence="2" id="KW-1185">Reference proteome</keyword>
<gene>
    <name evidence="1" type="ORF">KK083_25585</name>
</gene>
<dbReference type="EMBL" id="JAHESF010000038">
    <property type="protein sequence ID" value="MBT1700285.1"/>
    <property type="molecule type" value="Genomic_DNA"/>
</dbReference>
<evidence type="ECO:0000313" key="1">
    <source>
        <dbReference type="EMBL" id="MBT1700285.1"/>
    </source>
</evidence>
<organism evidence="1 2">
    <name type="scientific">Chryseosolibacter histidini</name>
    <dbReference type="NCBI Taxonomy" id="2782349"/>
    <lineage>
        <taxon>Bacteria</taxon>
        <taxon>Pseudomonadati</taxon>
        <taxon>Bacteroidota</taxon>
        <taxon>Cytophagia</taxon>
        <taxon>Cytophagales</taxon>
        <taxon>Chryseotaleaceae</taxon>
        <taxon>Chryseosolibacter</taxon>
    </lineage>
</organism>
<dbReference type="RefSeq" id="WP_254168788.1">
    <property type="nucleotide sequence ID" value="NZ_JAHESF010000038.1"/>
</dbReference>
<dbReference type="AlphaFoldDB" id="A0AAP2GRR7"/>
<sequence length="203" mass="21633">MAKQGKAIDDPEIIAISQVYAALKDLDADARSRVLVYVAGKFSITNTIGAGKEISHEIPVTQPEAVTVAIDDELEGISPAGKKWIARNGIKPSALGSIFSLGIDEIDLVSKSVPGSKKAQRMRNVFLLKGVSAYLGTGAARFTHEQIKETCLHYDAWDGPNFANIFKTMSAEVSGNKESGYTLTAKGLSEATSLVKSMTGQEA</sequence>
<accession>A0AAP2GRR7</accession>
<comment type="caution">
    <text evidence="1">The sequence shown here is derived from an EMBL/GenBank/DDBJ whole genome shotgun (WGS) entry which is preliminary data.</text>
</comment>
<evidence type="ECO:0000313" key="2">
    <source>
        <dbReference type="Proteomes" id="UP001319200"/>
    </source>
</evidence>
<dbReference type="Proteomes" id="UP001319200">
    <property type="component" value="Unassembled WGS sequence"/>
</dbReference>
<proteinExistence type="predicted"/>
<protein>
    <submittedName>
        <fullName evidence="1">Uncharacterized protein</fullName>
    </submittedName>
</protein>
<reference evidence="1 2" key="1">
    <citation type="submission" date="2021-05" db="EMBL/GenBank/DDBJ databases">
        <title>A Polyphasic approach of four new species of the genus Ohtaekwangia: Ohtaekwangia histidinii sp. nov., Ohtaekwangia cretensis sp. nov., Ohtaekwangia indiensis sp. nov., Ohtaekwangia reichenbachii sp. nov. from diverse environment.</title>
        <authorList>
            <person name="Octaviana S."/>
        </authorList>
    </citation>
    <scope>NUCLEOTIDE SEQUENCE [LARGE SCALE GENOMIC DNA]</scope>
    <source>
        <strain evidence="1 2">PWU4</strain>
    </source>
</reference>